<comment type="caution">
    <text evidence="2">The sequence shown here is derived from an EMBL/GenBank/DDBJ whole genome shotgun (WGS) entry which is preliminary data.</text>
</comment>
<sequence length="136" mass="15960">MKNFEEQLINHTVDAEFRARLEKYETEREVLEATHQNLLGKAKRIADMTKMLNEQIKTLESQRKQRFEGKNLTENEQEENEYAKHQIIGILDTITVMQENEQEVSEACDNILKKIDAAHDKIDGLRDQVTVKPEYN</sequence>
<dbReference type="Proteomes" id="UP000176429">
    <property type="component" value="Unassembled WGS sequence"/>
</dbReference>
<accession>A0A1G2P1A6</accession>
<protein>
    <submittedName>
        <fullName evidence="2">Uncharacterized protein</fullName>
    </submittedName>
</protein>
<evidence type="ECO:0000256" key="1">
    <source>
        <dbReference type="SAM" id="Coils"/>
    </source>
</evidence>
<keyword evidence="1" id="KW-0175">Coiled coil</keyword>
<dbReference type="AlphaFoldDB" id="A0A1G2P1A6"/>
<reference evidence="2 3" key="1">
    <citation type="journal article" date="2016" name="Nat. Commun.">
        <title>Thousands of microbial genomes shed light on interconnected biogeochemical processes in an aquifer system.</title>
        <authorList>
            <person name="Anantharaman K."/>
            <person name="Brown C.T."/>
            <person name="Hug L.A."/>
            <person name="Sharon I."/>
            <person name="Castelle C.J."/>
            <person name="Probst A.J."/>
            <person name="Thomas B.C."/>
            <person name="Singh A."/>
            <person name="Wilkins M.J."/>
            <person name="Karaoz U."/>
            <person name="Brodie E.L."/>
            <person name="Williams K.H."/>
            <person name="Hubbard S.S."/>
            <person name="Banfield J.F."/>
        </authorList>
    </citation>
    <scope>NUCLEOTIDE SEQUENCE [LARGE SCALE GENOMIC DNA]</scope>
</reference>
<name>A0A1G2P1A6_9BACT</name>
<organism evidence="2 3">
    <name type="scientific">Candidatus Taylorbacteria bacterium RIFCSPLOWO2_02_FULL_46_40</name>
    <dbReference type="NCBI Taxonomy" id="1802329"/>
    <lineage>
        <taxon>Bacteria</taxon>
        <taxon>Candidatus Tayloriibacteriota</taxon>
    </lineage>
</organism>
<evidence type="ECO:0000313" key="2">
    <source>
        <dbReference type="EMBL" id="OHA42137.1"/>
    </source>
</evidence>
<dbReference type="EMBL" id="MHSH01000011">
    <property type="protein sequence ID" value="OHA42137.1"/>
    <property type="molecule type" value="Genomic_DNA"/>
</dbReference>
<evidence type="ECO:0000313" key="3">
    <source>
        <dbReference type="Proteomes" id="UP000176429"/>
    </source>
</evidence>
<proteinExistence type="predicted"/>
<feature type="coiled-coil region" evidence="1">
    <location>
        <begin position="14"/>
        <end position="41"/>
    </location>
</feature>
<gene>
    <name evidence="2" type="ORF">A3H68_03415</name>
</gene>